<feature type="domain" description="Reverse transcriptase Ty1/copia-type" evidence="1">
    <location>
        <begin position="370"/>
        <end position="450"/>
    </location>
</feature>
<dbReference type="AlphaFoldDB" id="A0AA39E548"/>
<dbReference type="SUPFAM" id="SSF56672">
    <property type="entry name" value="DNA/RNA polymerases"/>
    <property type="match status" value="1"/>
</dbReference>
<evidence type="ECO:0000259" key="1">
    <source>
        <dbReference type="Pfam" id="PF07727"/>
    </source>
</evidence>
<dbReference type="InterPro" id="IPR043502">
    <property type="entry name" value="DNA/RNA_pol_sf"/>
</dbReference>
<gene>
    <name evidence="3" type="ORF">PVL29_002471</name>
</gene>
<sequence>MPSSILHDQIPHSLLFPTQPLYFLSPCVFSCTCFIHTLTPGQDKLSAKAKKCIFLGHSRLQKGYRCYSPATHRYFLSADVTFFEDSPFFSSSESLPISEVLSLPYISPPSDALSRPLQVYHCRHRAIAPPLSSAEVPDDSPPVPPISLTPALSSTDHLPIALRRGNRSTRNPHPIYNFLSYHRLSSSYSVFVSTLPSVSLPKRTSETLSHPGWRQAMVDEMVALHSNGTWDLVSLPPSKSTVGCRWVYTIKVGPDGQVDRLKAYLVAKGYTQIYGCDYGDTFFPVAKIASVRLFLSMAAMCHWPLYQLDIKNAFLHGELLEEVYMEQPPGFVAQGESGLECKLRRSLYGLKQSPRAWFRRFSSVVQDQCIYLVVYVDDSVITGSDQEGIQRLKQQLFNYFQTKDLGKLKYFLGLEIAQSSSSVVMSQRKYALDILEKTGMLECKPVDTPMDPNVKLVPRQGEPLRDPGRYRRLVGKLNYLTITRPDISFPVSVVSQFLQSPCDNH</sequence>
<proteinExistence type="predicted"/>
<protein>
    <recommendedName>
        <fullName evidence="5">Retrovirus-related Pol polyprotein from transposon RE1</fullName>
    </recommendedName>
</protein>
<evidence type="ECO:0000259" key="2">
    <source>
        <dbReference type="Pfam" id="PF25597"/>
    </source>
</evidence>
<feature type="domain" description="Reverse transcriptase Ty1/copia-type" evidence="1">
    <location>
        <begin position="227"/>
        <end position="367"/>
    </location>
</feature>
<organism evidence="3 4">
    <name type="scientific">Vitis rotundifolia</name>
    <name type="common">Muscadine grape</name>
    <dbReference type="NCBI Taxonomy" id="103349"/>
    <lineage>
        <taxon>Eukaryota</taxon>
        <taxon>Viridiplantae</taxon>
        <taxon>Streptophyta</taxon>
        <taxon>Embryophyta</taxon>
        <taxon>Tracheophyta</taxon>
        <taxon>Spermatophyta</taxon>
        <taxon>Magnoliopsida</taxon>
        <taxon>eudicotyledons</taxon>
        <taxon>Gunneridae</taxon>
        <taxon>Pentapetalae</taxon>
        <taxon>rosids</taxon>
        <taxon>Vitales</taxon>
        <taxon>Vitaceae</taxon>
        <taxon>Viteae</taxon>
        <taxon>Vitis</taxon>
    </lineage>
</organism>
<name>A0AA39E548_VITRO</name>
<evidence type="ECO:0000313" key="4">
    <source>
        <dbReference type="Proteomes" id="UP001168098"/>
    </source>
</evidence>
<dbReference type="PANTHER" id="PTHR11439">
    <property type="entry name" value="GAG-POL-RELATED RETROTRANSPOSON"/>
    <property type="match status" value="1"/>
</dbReference>
<dbReference type="EMBL" id="JARBHA010000002">
    <property type="protein sequence ID" value="KAJ9707454.1"/>
    <property type="molecule type" value="Genomic_DNA"/>
</dbReference>
<dbReference type="Proteomes" id="UP001168098">
    <property type="component" value="Unassembled WGS sequence"/>
</dbReference>
<reference evidence="3 4" key="1">
    <citation type="journal article" date="2023" name="BMC Biotechnol.">
        <title>Vitis rotundifolia cv Carlos genome sequencing.</title>
        <authorList>
            <person name="Huff M."/>
            <person name="Hulse-Kemp A."/>
            <person name="Scheffler B."/>
            <person name="Youngblood R."/>
            <person name="Simpson S."/>
            <person name="Babiker E."/>
            <person name="Staton M."/>
        </authorList>
    </citation>
    <scope>NUCLEOTIDE SEQUENCE [LARGE SCALE GENOMIC DNA]</scope>
    <source>
        <tissue evidence="3">Leaf</tissue>
    </source>
</reference>
<dbReference type="InterPro" id="IPR057670">
    <property type="entry name" value="SH3_retrovirus"/>
</dbReference>
<accession>A0AA39E548</accession>
<dbReference type="Pfam" id="PF25597">
    <property type="entry name" value="SH3_retrovirus"/>
    <property type="match status" value="1"/>
</dbReference>
<dbReference type="PANTHER" id="PTHR11439:SF484">
    <property type="entry name" value="REVERSE TRANSCRIPTASE TY1_COPIA-TYPE DOMAIN-CONTAINING PROTEIN"/>
    <property type="match status" value="1"/>
</dbReference>
<dbReference type="InterPro" id="IPR013103">
    <property type="entry name" value="RVT_2"/>
</dbReference>
<evidence type="ECO:0000313" key="3">
    <source>
        <dbReference type="EMBL" id="KAJ9707454.1"/>
    </source>
</evidence>
<keyword evidence="4" id="KW-1185">Reference proteome</keyword>
<feature type="domain" description="Retroviral polymerase SH3-like" evidence="2">
    <location>
        <begin position="31"/>
        <end position="93"/>
    </location>
</feature>
<evidence type="ECO:0008006" key="5">
    <source>
        <dbReference type="Google" id="ProtNLM"/>
    </source>
</evidence>
<comment type="caution">
    <text evidence="3">The sequence shown here is derived from an EMBL/GenBank/DDBJ whole genome shotgun (WGS) entry which is preliminary data.</text>
</comment>
<dbReference type="Pfam" id="PF07727">
    <property type="entry name" value="RVT_2"/>
    <property type="match status" value="2"/>
</dbReference>